<dbReference type="CDD" id="cd03469">
    <property type="entry name" value="Rieske_RO_Alpha_N"/>
    <property type="match status" value="1"/>
</dbReference>
<comment type="similarity">
    <text evidence="4">Belongs to the choline monooxygenase family.</text>
</comment>
<dbReference type="PANTHER" id="PTHR43756">
    <property type="entry name" value="CHOLINE MONOOXYGENASE, CHLOROPLASTIC"/>
    <property type="match status" value="1"/>
</dbReference>
<feature type="domain" description="Rieske" evidence="13">
    <location>
        <begin position="60"/>
        <end position="147"/>
    </location>
</feature>
<dbReference type="GeneID" id="27317955"/>
<evidence type="ECO:0000256" key="3">
    <source>
        <dbReference type="ARBA" id="ARBA00004866"/>
    </source>
</evidence>
<dbReference type="InterPro" id="IPR001663">
    <property type="entry name" value="Rng_hydr_dOase-A"/>
</dbReference>
<evidence type="ECO:0000313" key="15">
    <source>
        <dbReference type="Proteomes" id="UP000054302"/>
    </source>
</evidence>
<keyword evidence="7" id="KW-0001">2Fe-2S</keyword>
<keyword evidence="10" id="KW-0408">Iron</keyword>
<evidence type="ECO:0000259" key="13">
    <source>
        <dbReference type="PROSITE" id="PS51296"/>
    </source>
</evidence>
<dbReference type="VEuPathDB" id="FungiDB:PV10_00110"/>
<dbReference type="EMBL" id="KN847520">
    <property type="protein sequence ID" value="KIV96219.1"/>
    <property type="molecule type" value="Genomic_DNA"/>
</dbReference>
<protein>
    <recommendedName>
        <fullName evidence="6">Choline monooxygenase, chloroplastic</fullName>
        <ecNumber evidence="5">1.14.15.7</ecNumber>
    </recommendedName>
</protein>
<proteinExistence type="inferred from homology"/>
<evidence type="ECO:0000256" key="10">
    <source>
        <dbReference type="ARBA" id="ARBA00023004"/>
    </source>
</evidence>
<comment type="catalytic activity">
    <reaction evidence="12">
        <text>choline + 2 reduced [2Fe-2S]-[ferredoxin] + O2 + 2 H(+) = betaine aldehyde hydrate + 2 oxidized [2Fe-2S]-[ferredoxin] + H2O</text>
        <dbReference type="Rhea" id="RHEA:17769"/>
        <dbReference type="Rhea" id="RHEA-COMP:10000"/>
        <dbReference type="Rhea" id="RHEA-COMP:10001"/>
        <dbReference type="ChEBI" id="CHEBI:15354"/>
        <dbReference type="ChEBI" id="CHEBI:15377"/>
        <dbReference type="ChEBI" id="CHEBI:15378"/>
        <dbReference type="ChEBI" id="CHEBI:15379"/>
        <dbReference type="ChEBI" id="CHEBI:15870"/>
        <dbReference type="ChEBI" id="CHEBI:33737"/>
        <dbReference type="ChEBI" id="CHEBI:33738"/>
        <dbReference type="EC" id="1.14.15.7"/>
    </reaction>
</comment>
<evidence type="ECO:0000256" key="5">
    <source>
        <dbReference type="ARBA" id="ARBA00012763"/>
    </source>
</evidence>
<dbReference type="PROSITE" id="PS51296">
    <property type="entry name" value="RIESKE"/>
    <property type="match status" value="1"/>
</dbReference>
<keyword evidence="15" id="KW-1185">Reference proteome</keyword>
<dbReference type="PRINTS" id="PR00090">
    <property type="entry name" value="RNGDIOXGNASE"/>
</dbReference>
<evidence type="ECO:0000256" key="11">
    <source>
        <dbReference type="ARBA" id="ARBA00023014"/>
    </source>
</evidence>
<dbReference type="OrthoDB" id="426882at2759"/>
<keyword evidence="9" id="KW-0560">Oxidoreductase</keyword>
<evidence type="ECO:0000256" key="7">
    <source>
        <dbReference type="ARBA" id="ARBA00022714"/>
    </source>
</evidence>
<keyword evidence="11" id="KW-0411">Iron-sulfur</keyword>
<dbReference type="CDD" id="cd00680">
    <property type="entry name" value="RHO_alpha_C"/>
    <property type="match status" value="1"/>
</dbReference>
<organism evidence="14 15">
    <name type="scientific">Exophiala mesophila</name>
    <name type="common">Black yeast-like fungus</name>
    <dbReference type="NCBI Taxonomy" id="212818"/>
    <lineage>
        <taxon>Eukaryota</taxon>
        <taxon>Fungi</taxon>
        <taxon>Dikarya</taxon>
        <taxon>Ascomycota</taxon>
        <taxon>Pezizomycotina</taxon>
        <taxon>Eurotiomycetes</taxon>
        <taxon>Chaetothyriomycetidae</taxon>
        <taxon>Chaetothyriales</taxon>
        <taxon>Herpotrichiellaceae</taxon>
        <taxon>Exophiala</taxon>
    </lineage>
</organism>
<dbReference type="InterPro" id="IPR015879">
    <property type="entry name" value="Ring_hydroxy_dOase_asu_C_dom"/>
</dbReference>
<dbReference type="GO" id="GO:0051537">
    <property type="term" value="F:2 iron, 2 sulfur cluster binding"/>
    <property type="evidence" value="ECO:0007669"/>
    <property type="project" value="UniProtKB-KW"/>
</dbReference>
<dbReference type="GO" id="GO:0019285">
    <property type="term" value="P:glycine betaine biosynthetic process from choline"/>
    <property type="evidence" value="ECO:0007669"/>
    <property type="project" value="UniProtKB-UniPathway"/>
</dbReference>
<evidence type="ECO:0000256" key="9">
    <source>
        <dbReference type="ARBA" id="ARBA00023002"/>
    </source>
</evidence>
<reference evidence="14 15" key="1">
    <citation type="submission" date="2015-01" db="EMBL/GenBank/DDBJ databases">
        <title>The Genome Sequence of Exophiala mesophila CBS40295.</title>
        <authorList>
            <consortium name="The Broad Institute Genomics Platform"/>
            <person name="Cuomo C."/>
            <person name="de Hoog S."/>
            <person name="Gorbushina A."/>
            <person name="Stielow B."/>
            <person name="Teixiera M."/>
            <person name="Abouelleil A."/>
            <person name="Chapman S.B."/>
            <person name="Priest M."/>
            <person name="Young S.K."/>
            <person name="Wortman J."/>
            <person name="Nusbaum C."/>
            <person name="Birren B."/>
        </authorList>
    </citation>
    <scope>NUCLEOTIDE SEQUENCE [LARGE SCALE GENOMIC DNA]</scope>
    <source>
        <strain evidence="14 15">CBS 40295</strain>
    </source>
</reference>
<evidence type="ECO:0000256" key="6">
    <source>
        <dbReference type="ARBA" id="ARBA00014931"/>
    </source>
</evidence>
<evidence type="ECO:0000256" key="4">
    <source>
        <dbReference type="ARBA" id="ARBA00010848"/>
    </source>
</evidence>
<dbReference type="Pfam" id="PF00848">
    <property type="entry name" value="Ring_hydroxyl_A"/>
    <property type="match status" value="1"/>
</dbReference>
<dbReference type="SUPFAM" id="SSF50022">
    <property type="entry name" value="ISP domain"/>
    <property type="match status" value="1"/>
</dbReference>
<dbReference type="GO" id="GO:0005506">
    <property type="term" value="F:iron ion binding"/>
    <property type="evidence" value="ECO:0007669"/>
    <property type="project" value="InterPro"/>
</dbReference>
<name>A0A0D1ZQF9_EXOME</name>
<dbReference type="HOGENOM" id="CLU_026244_1_2_1"/>
<dbReference type="EC" id="1.14.15.7" evidence="5"/>
<dbReference type="AlphaFoldDB" id="A0A0D1ZQF9"/>
<comment type="pathway">
    <text evidence="3">Amine and polyamine biosynthesis; betaine biosynthesis via choline pathway; betaine aldehyde from choline (monooxygenase route): step 1/1.</text>
</comment>
<dbReference type="OMA" id="DGFQECY"/>
<comment type="cofactor">
    <cofactor evidence="1">
        <name>Fe cation</name>
        <dbReference type="ChEBI" id="CHEBI:24875"/>
    </cofactor>
</comment>
<dbReference type="STRING" id="212818.A0A0D1ZQF9"/>
<evidence type="ECO:0000256" key="8">
    <source>
        <dbReference type="ARBA" id="ARBA00022723"/>
    </source>
</evidence>
<dbReference type="GO" id="GO:0019133">
    <property type="term" value="F:choline monooxygenase activity"/>
    <property type="evidence" value="ECO:0007669"/>
    <property type="project" value="UniProtKB-EC"/>
</dbReference>
<dbReference type="RefSeq" id="XP_016227793.1">
    <property type="nucleotide sequence ID" value="XM_016364144.1"/>
</dbReference>
<comment type="function">
    <text evidence="2">Catalyzes the first step of the osmoprotectant glycine betaine synthesis.</text>
</comment>
<evidence type="ECO:0000256" key="12">
    <source>
        <dbReference type="ARBA" id="ARBA00049097"/>
    </source>
</evidence>
<evidence type="ECO:0000256" key="2">
    <source>
        <dbReference type="ARBA" id="ARBA00002149"/>
    </source>
</evidence>
<dbReference type="Proteomes" id="UP000054302">
    <property type="component" value="Unassembled WGS sequence"/>
</dbReference>
<dbReference type="Pfam" id="PF00355">
    <property type="entry name" value="Rieske"/>
    <property type="match status" value="1"/>
</dbReference>
<dbReference type="Gene3D" id="2.102.10.10">
    <property type="entry name" value="Rieske [2Fe-2S] iron-sulphur domain"/>
    <property type="match status" value="1"/>
</dbReference>
<gene>
    <name evidence="14" type="ORF">PV10_00110</name>
</gene>
<dbReference type="PANTHER" id="PTHR43756:SF5">
    <property type="entry name" value="CHOLINE MONOOXYGENASE, CHLOROPLASTIC"/>
    <property type="match status" value="1"/>
</dbReference>
<dbReference type="InterPro" id="IPR017941">
    <property type="entry name" value="Rieske_2Fe-2S"/>
</dbReference>
<evidence type="ECO:0000256" key="1">
    <source>
        <dbReference type="ARBA" id="ARBA00001962"/>
    </source>
</evidence>
<dbReference type="Gene3D" id="3.90.380.10">
    <property type="entry name" value="Naphthalene 1,2-dioxygenase Alpha Subunit, Chain A, domain 1"/>
    <property type="match status" value="2"/>
</dbReference>
<evidence type="ECO:0000313" key="14">
    <source>
        <dbReference type="EMBL" id="KIV96219.1"/>
    </source>
</evidence>
<accession>A0A0D1ZQF9</accession>
<dbReference type="SUPFAM" id="SSF55961">
    <property type="entry name" value="Bet v1-like"/>
    <property type="match status" value="1"/>
</dbReference>
<sequence>MTSVDNSTFLPNGGYLQKGRETNIRAKDLGNKAHYLAPSRWYRDEKIFKLEKRALFSTLWHVASFISRFQKAGDYLSMNLLGWNIFLIRDKQGNINAFHNICRHRGFPVLTKDCGSTPVVSCRFHGWSYLPTGELHKAKGYNNLEDFDPKDHSLFKIHTHITPQGFIFVNMDARETPAVSFEQQFGDDFEPVPASKTGQEVGDEFALFPRDGQHWTYDHTWNSSIAGKEFNWKTFVDGFQECYHCATGHPTTLPKDFKLDEYYLRQGHGASRHFLPPKVEGISEAYITWLWPLGAVTFSDNLLFIVRFDINGALDTSYDSETYRRASIAKPSPEYDVWMNEEIAYWRLVEIEDVQLAVNAQKGFKNGVLGLGRLHSVEEHAVKWYLDKVQEVLVQHAELERSMQKDIDYAIPSAQSEAAEADPLCRLLGREHAYEW</sequence>
<keyword evidence="8" id="KW-0479">Metal-binding</keyword>
<dbReference type="InterPro" id="IPR036922">
    <property type="entry name" value="Rieske_2Fe-2S_sf"/>
</dbReference>
<dbReference type="UniPathway" id="UPA00529">
    <property type="reaction ID" value="UER00430"/>
</dbReference>